<gene>
    <name evidence="1" type="ORF">SAMN00768000_3626</name>
</gene>
<dbReference type="AlphaFoldDB" id="A0A1W1WPC5"/>
<protein>
    <submittedName>
        <fullName evidence="1">Uncharacterized protein</fullName>
    </submittedName>
</protein>
<dbReference type="Proteomes" id="UP000192660">
    <property type="component" value="Unassembled WGS sequence"/>
</dbReference>
<proteinExistence type="predicted"/>
<evidence type="ECO:0000313" key="1">
    <source>
        <dbReference type="EMBL" id="SMC08062.1"/>
    </source>
</evidence>
<keyword evidence="2" id="KW-1185">Reference proteome</keyword>
<name>A0A1W1WPC5_SULTA</name>
<organism evidence="1 2">
    <name type="scientific">Sulfobacillus thermosulfidooxidans (strain DSM 9293 / VKM B-1269 / AT-1)</name>
    <dbReference type="NCBI Taxonomy" id="929705"/>
    <lineage>
        <taxon>Bacteria</taxon>
        <taxon>Bacillati</taxon>
        <taxon>Bacillota</taxon>
        <taxon>Clostridia</taxon>
        <taxon>Eubacteriales</taxon>
        <taxon>Clostridiales Family XVII. Incertae Sedis</taxon>
        <taxon>Sulfobacillus</taxon>
    </lineage>
</organism>
<sequence>MEQYLDQYFLTDFTQLQGEVRQRNQLWRSLQDLHHAAQTLYNQLQADLARCPDADNALIAAHAALRMALEQAKATLDAVSD</sequence>
<dbReference type="RefSeq" id="WP_084662093.1">
    <property type="nucleotide sequence ID" value="NZ_FWWY01000002.1"/>
</dbReference>
<accession>A0A1W1WPC5</accession>
<reference evidence="2" key="1">
    <citation type="submission" date="2017-04" db="EMBL/GenBank/DDBJ databases">
        <authorList>
            <person name="Varghese N."/>
            <person name="Submissions S."/>
        </authorList>
    </citation>
    <scope>NUCLEOTIDE SEQUENCE [LARGE SCALE GENOMIC DNA]</scope>
    <source>
        <strain evidence="2">DSM 9293</strain>
    </source>
</reference>
<dbReference type="EMBL" id="FWWY01000002">
    <property type="protein sequence ID" value="SMC08062.1"/>
    <property type="molecule type" value="Genomic_DNA"/>
</dbReference>
<evidence type="ECO:0000313" key="2">
    <source>
        <dbReference type="Proteomes" id="UP000192660"/>
    </source>
</evidence>